<evidence type="ECO:0000313" key="7">
    <source>
        <dbReference type="Proteomes" id="UP000229681"/>
    </source>
</evidence>
<dbReference type="Gene3D" id="3.30.479.30">
    <property type="entry name" value="Band 7 domain"/>
    <property type="match status" value="1"/>
</dbReference>
<evidence type="ECO:0000256" key="2">
    <source>
        <dbReference type="SAM" id="MobiDB-lite"/>
    </source>
</evidence>
<reference evidence="6 7" key="1">
    <citation type="submission" date="2017-11" db="EMBL/GenBank/DDBJ databases">
        <title>Evolution of Phototrophy in the Chloroflexi Phylum Driven by Horizontal Gene Transfer.</title>
        <authorList>
            <person name="Ward L.M."/>
            <person name="Hemp J."/>
            <person name="Shih P.M."/>
            <person name="Mcglynn S.E."/>
            <person name="Fischer W."/>
        </authorList>
    </citation>
    <scope>NUCLEOTIDE SEQUENCE [LARGE SCALE GENOMIC DNA]</scope>
    <source>
        <strain evidence="5">CP1_1M</strain>
        <strain evidence="4">JP3_13</strain>
    </source>
</reference>
<dbReference type="PRINTS" id="PR00721">
    <property type="entry name" value="STOMATIN"/>
</dbReference>
<dbReference type="Proteomes" id="UP000229681">
    <property type="component" value="Unassembled WGS sequence"/>
</dbReference>
<evidence type="ECO:0000313" key="6">
    <source>
        <dbReference type="Proteomes" id="UP000228947"/>
    </source>
</evidence>
<dbReference type="InterPro" id="IPR001972">
    <property type="entry name" value="Stomatin_HflK_fam"/>
</dbReference>
<dbReference type="FunFam" id="3.30.479.30:FF:000004">
    <property type="entry name" value="Putative membrane protease family, stomatin"/>
    <property type="match status" value="1"/>
</dbReference>
<feature type="region of interest" description="Disordered" evidence="2">
    <location>
        <begin position="293"/>
        <end position="314"/>
    </location>
</feature>
<name>A0A2M8Q043_9CHLR</name>
<proteinExistence type="inferred from homology"/>
<evidence type="ECO:0000259" key="3">
    <source>
        <dbReference type="SMART" id="SM00244"/>
    </source>
</evidence>
<dbReference type="AlphaFoldDB" id="A0A2M8Q043"/>
<evidence type="ECO:0000313" key="5">
    <source>
        <dbReference type="EMBL" id="PJF43177.1"/>
    </source>
</evidence>
<dbReference type="Pfam" id="PF01145">
    <property type="entry name" value="Band_7"/>
    <property type="match status" value="1"/>
</dbReference>
<sequence length="314" mass="34728">MTGLLIVILLGATAFFILRTVRVVSEFERLVILALGRYAGVRGPGITYVMPWESATKVDLRERFLEIPRQTAITKDNAPISIDFLVYYRVVDPRRAVLQVDNVVSASLNIATTTLRAVIGDITLDDVLAKREEINDKLRVKLDEITERWGLKITSVEIREIEPPRDVQDAMNRQMTAERTRRAMVTQASGERESAVMVAEGQKQAEILKAEGEKQAEILKAEGERQAQLLRAQGFAMALRAIYEQARSIDANTMALQYMEALKALGASDSTKFVLPLELTSLAQQVLNTMANNSAAVPPESAPSLSEASRVASK</sequence>
<feature type="domain" description="Band 7" evidence="3">
    <location>
        <begin position="19"/>
        <end position="175"/>
    </location>
</feature>
<dbReference type="EMBL" id="PGTL01000003">
    <property type="protein sequence ID" value="PJF43177.1"/>
    <property type="molecule type" value="Genomic_DNA"/>
</dbReference>
<comment type="caution">
    <text evidence="5">The sequence shown here is derived from an EMBL/GenBank/DDBJ whole genome shotgun (WGS) entry which is preliminary data.</text>
</comment>
<dbReference type="InterPro" id="IPR001107">
    <property type="entry name" value="Band_7"/>
</dbReference>
<dbReference type="InterPro" id="IPR050710">
    <property type="entry name" value="Band7/mec-2_domain"/>
</dbReference>
<dbReference type="GO" id="GO:0005886">
    <property type="term" value="C:plasma membrane"/>
    <property type="evidence" value="ECO:0007669"/>
    <property type="project" value="UniProtKB-ARBA"/>
</dbReference>
<organism evidence="5 6">
    <name type="scientific">Candidatus Thermofonsia Clade 1 bacterium</name>
    <dbReference type="NCBI Taxonomy" id="2364210"/>
    <lineage>
        <taxon>Bacteria</taxon>
        <taxon>Bacillati</taxon>
        <taxon>Chloroflexota</taxon>
        <taxon>Candidatus Thermofontia</taxon>
        <taxon>Candidatus Thermofonsia Clade 1</taxon>
    </lineage>
</organism>
<dbReference type="SMART" id="SM00244">
    <property type="entry name" value="PHB"/>
    <property type="match status" value="1"/>
</dbReference>
<accession>A0A2M8PIN8</accession>
<dbReference type="PANTHER" id="PTHR43327">
    <property type="entry name" value="STOMATIN-LIKE PROTEIN 2, MITOCHONDRIAL"/>
    <property type="match status" value="1"/>
</dbReference>
<dbReference type="InterPro" id="IPR036013">
    <property type="entry name" value="Band_7/SPFH_dom_sf"/>
</dbReference>
<dbReference type="PANTHER" id="PTHR43327:SF10">
    <property type="entry name" value="STOMATIN-LIKE PROTEIN 2, MITOCHONDRIAL"/>
    <property type="match status" value="1"/>
</dbReference>
<dbReference type="SUPFAM" id="SSF117892">
    <property type="entry name" value="Band 7/SPFH domain"/>
    <property type="match status" value="1"/>
</dbReference>
<dbReference type="Proteomes" id="UP000228947">
    <property type="component" value="Unassembled WGS sequence"/>
</dbReference>
<evidence type="ECO:0000313" key="4">
    <source>
        <dbReference type="EMBL" id="PJF37414.1"/>
    </source>
</evidence>
<protein>
    <recommendedName>
        <fullName evidence="3">Band 7 domain-containing protein</fullName>
    </recommendedName>
</protein>
<evidence type="ECO:0000256" key="1">
    <source>
        <dbReference type="ARBA" id="ARBA00008164"/>
    </source>
</evidence>
<dbReference type="GO" id="GO:0098552">
    <property type="term" value="C:side of membrane"/>
    <property type="evidence" value="ECO:0007669"/>
    <property type="project" value="UniProtKB-ARBA"/>
</dbReference>
<gene>
    <name evidence="4" type="ORF">CUN49_00390</name>
    <name evidence="5" type="ORF">CUN50_01155</name>
</gene>
<dbReference type="EMBL" id="PGTM01000002">
    <property type="protein sequence ID" value="PJF37414.1"/>
    <property type="molecule type" value="Genomic_DNA"/>
</dbReference>
<accession>A0A2M8Q043</accession>
<comment type="similarity">
    <text evidence="1">Belongs to the band 7/mec-2 family.</text>
</comment>